<sequence>MGLPLDPSPWHGSAPASHGCRPPLPDGWHLHSLQQGRFPLLPALPPMANPCCGARPGSSPFHSRHPPHLLQIGEEEPQVLRREEIHVACARCLIEWMNQRSLLLLRIPSLFSVGKLIHY</sequence>
<dbReference type="Proteomes" id="UP000007305">
    <property type="component" value="Chromosome 5"/>
</dbReference>
<accession>A0A804PEJ6</accession>
<evidence type="ECO:0000313" key="1">
    <source>
        <dbReference type="EnsemblPlants" id="Zm00001eb229570_P001"/>
    </source>
</evidence>
<protein>
    <submittedName>
        <fullName evidence="1">Uncharacterized protein</fullName>
    </submittedName>
</protein>
<proteinExistence type="predicted"/>
<name>A0A804PEJ6_MAIZE</name>
<organism evidence="1 2">
    <name type="scientific">Zea mays</name>
    <name type="common">Maize</name>
    <dbReference type="NCBI Taxonomy" id="4577"/>
    <lineage>
        <taxon>Eukaryota</taxon>
        <taxon>Viridiplantae</taxon>
        <taxon>Streptophyta</taxon>
        <taxon>Embryophyta</taxon>
        <taxon>Tracheophyta</taxon>
        <taxon>Spermatophyta</taxon>
        <taxon>Magnoliopsida</taxon>
        <taxon>Liliopsida</taxon>
        <taxon>Poales</taxon>
        <taxon>Poaceae</taxon>
        <taxon>PACMAD clade</taxon>
        <taxon>Panicoideae</taxon>
        <taxon>Andropogonodae</taxon>
        <taxon>Andropogoneae</taxon>
        <taxon>Tripsacinae</taxon>
        <taxon>Zea</taxon>
    </lineage>
</organism>
<evidence type="ECO:0000313" key="2">
    <source>
        <dbReference type="Proteomes" id="UP000007305"/>
    </source>
</evidence>
<reference evidence="2" key="1">
    <citation type="journal article" date="2009" name="Science">
        <title>The B73 maize genome: complexity, diversity, and dynamics.</title>
        <authorList>
            <person name="Schnable P.S."/>
            <person name="Ware D."/>
            <person name="Fulton R.S."/>
            <person name="Stein J.C."/>
            <person name="Wei F."/>
            <person name="Pasternak S."/>
            <person name="Liang C."/>
            <person name="Zhang J."/>
            <person name="Fulton L."/>
            <person name="Graves T.A."/>
            <person name="Minx P."/>
            <person name="Reily A.D."/>
            <person name="Courtney L."/>
            <person name="Kruchowski S.S."/>
            <person name="Tomlinson C."/>
            <person name="Strong C."/>
            <person name="Delehaunty K."/>
            <person name="Fronick C."/>
            <person name="Courtney B."/>
            <person name="Rock S.M."/>
            <person name="Belter E."/>
            <person name="Du F."/>
            <person name="Kim K."/>
            <person name="Abbott R.M."/>
            <person name="Cotton M."/>
            <person name="Levy A."/>
            <person name="Marchetto P."/>
            <person name="Ochoa K."/>
            <person name="Jackson S.M."/>
            <person name="Gillam B."/>
            <person name="Chen W."/>
            <person name="Yan L."/>
            <person name="Higginbotham J."/>
            <person name="Cardenas M."/>
            <person name="Waligorski J."/>
            <person name="Applebaum E."/>
            <person name="Phelps L."/>
            <person name="Falcone J."/>
            <person name="Kanchi K."/>
            <person name="Thane T."/>
            <person name="Scimone A."/>
            <person name="Thane N."/>
            <person name="Henke J."/>
            <person name="Wang T."/>
            <person name="Ruppert J."/>
            <person name="Shah N."/>
            <person name="Rotter K."/>
            <person name="Hodges J."/>
            <person name="Ingenthron E."/>
            <person name="Cordes M."/>
            <person name="Kohlberg S."/>
            <person name="Sgro J."/>
            <person name="Delgado B."/>
            <person name="Mead K."/>
            <person name="Chinwalla A."/>
            <person name="Leonard S."/>
            <person name="Crouse K."/>
            <person name="Collura K."/>
            <person name="Kudrna D."/>
            <person name="Currie J."/>
            <person name="He R."/>
            <person name="Angelova A."/>
            <person name="Rajasekar S."/>
            <person name="Mueller T."/>
            <person name="Lomeli R."/>
            <person name="Scara G."/>
            <person name="Ko A."/>
            <person name="Delaney K."/>
            <person name="Wissotski M."/>
            <person name="Lopez G."/>
            <person name="Campos D."/>
            <person name="Braidotti M."/>
            <person name="Ashley E."/>
            <person name="Golser W."/>
            <person name="Kim H."/>
            <person name="Lee S."/>
            <person name="Lin J."/>
            <person name="Dujmic Z."/>
            <person name="Kim W."/>
            <person name="Talag J."/>
            <person name="Zuccolo A."/>
            <person name="Fan C."/>
            <person name="Sebastian A."/>
            <person name="Kramer M."/>
            <person name="Spiegel L."/>
            <person name="Nascimento L."/>
            <person name="Zutavern T."/>
            <person name="Miller B."/>
            <person name="Ambroise C."/>
            <person name="Muller S."/>
            <person name="Spooner W."/>
            <person name="Narechania A."/>
            <person name="Ren L."/>
            <person name="Wei S."/>
            <person name="Kumari S."/>
            <person name="Faga B."/>
            <person name="Levy M.J."/>
            <person name="McMahan L."/>
            <person name="Van Buren P."/>
            <person name="Vaughn M.W."/>
            <person name="Ying K."/>
            <person name="Yeh C.-T."/>
            <person name="Emrich S.J."/>
            <person name="Jia Y."/>
            <person name="Kalyanaraman A."/>
            <person name="Hsia A.-P."/>
            <person name="Barbazuk W.B."/>
            <person name="Baucom R.S."/>
            <person name="Brutnell T.P."/>
            <person name="Carpita N.C."/>
            <person name="Chaparro C."/>
            <person name="Chia J.-M."/>
            <person name="Deragon J.-M."/>
            <person name="Estill J.C."/>
            <person name="Fu Y."/>
            <person name="Jeddeloh J.A."/>
            <person name="Han Y."/>
            <person name="Lee H."/>
            <person name="Li P."/>
            <person name="Lisch D.R."/>
            <person name="Liu S."/>
            <person name="Liu Z."/>
            <person name="Nagel D.H."/>
            <person name="McCann M.C."/>
            <person name="SanMiguel P."/>
            <person name="Myers A.M."/>
            <person name="Nettleton D."/>
            <person name="Nguyen J."/>
            <person name="Penning B.W."/>
            <person name="Ponnala L."/>
            <person name="Schneider K.L."/>
            <person name="Schwartz D.C."/>
            <person name="Sharma A."/>
            <person name="Soderlund C."/>
            <person name="Springer N.M."/>
            <person name="Sun Q."/>
            <person name="Wang H."/>
            <person name="Waterman M."/>
            <person name="Westerman R."/>
            <person name="Wolfgruber T.K."/>
            <person name="Yang L."/>
            <person name="Yu Y."/>
            <person name="Zhang L."/>
            <person name="Zhou S."/>
            <person name="Zhu Q."/>
            <person name="Bennetzen J.L."/>
            <person name="Dawe R.K."/>
            <person name="Jiang J."/>
            <person name="Jiang N."/>
            <person name="Presting G.G."/>
            <person name="Wessler S.R."/>
            <person name="Aluru S."/>
            <person name="Martienssen R.A."/>
            <person name="Clifton S.W."/>
            <person name="McCombie W.R."/>
            <person name="Wing R.A."/>
            <person name="Wilson R.K."/>
        </authorList>
    </citation>
    <scope>NUCLEOTIDE SEQUENCE [LARGE SCALE GENOMIC DNA]</scope>
    <source>
        <strain evidence="2">cv. B73</strain>
    </source>
</reference>
<dbReference type="InParanoid" id="A0A804PEJ6"/>
<keyword evidence="2" id="KW-1185">Reference proteome</keyword>
<dbReference type="EnsemblPlants" id="Zm00001eb229570_T001">
    <property type="protein sequence ID" value="Zm00001eb229570_P001"/>
    <property type="gene ID" value="Zm00001eb229570"/>
</dbReference>
<dbReference type="AlphaFoldDB" id="A0A804PEJ6"/>
<dbReference type="Gramene" id="Zm00001eb229570_T001">
    <property type="protein sequence ID" value="Zm00001eb229570_P001"/>
    <property type="gene ID" value="Zm00001eb229570"/>
</dbReference>
<reference evidence="1" key="2">
    <citation type="submission" date="2019-07" db="EMBL/GenBank/DDBJ databases">
        <authorList>
            <person name="Seetharam A."/>
            <person name="Woodhouse M."/>
            <person name="Cannon E."/>
        </authorList>
    </citation>
    <scope>NUCLEOTIDE SEQUENCE [LARGE SCALE GENOMIC DNA]</scope>
    <source>
        <strain evidence="1">cv. B73</strain>
    </source>
</reference>
<reference evidence="1" key="3">
    <citation type="submission" date="2021-05" db="UniProtKB">
        <authorList>
            <consortium name="EnsemblPlants"/>
        </authorList>
    </citation>
    <scope>IDENTIFICATION</scope>
    <source>
        <strain evidence="1">cv. B73</strain>
    </source>
</reference>